<sequence length="135" mass="14377">MTSEPQTQERTRERGMSMKPTRKMLISTGVVGAVLIGGVTVTAAASANRLQEAATQMTARHPGLGDPAPSAPRGETENPASPRTITPIDPDPDVVSKDLDIDPEDASDYWTTQRMQDADPMPGPQVSLIIPTPTD</sequence>
<name>A0A8J3R645_9ACTN</name>
<evidence type="ECO:0000313" key="2">
    <source>
        <dbReference type="EMBL" id="GIH68541.1"/>
    </source>
</evidence>
<gene>
    <name evidence="2" type="ORF">Mth01_07940</name>
</gene>
<evidence type="ECO:0000256" key="1">
    <source>
        <dbReference type="SAM" id="MobiDB-lite"/>
    </source>
</evidence>
<feature type="region of interest" description="Disordered" evidence="1">
    <location>
        <begin position="53"/>
        <end position="135"/>
    </location>
</feature>
<dbReference type="AlphaFoldDB" id="A0A8J3R645"/>
<comment type="caution">
    <text evidence="2">The sequence shown here is derived from an EMBL/GenBank/DDBJ whole genome shotgun (WGS) entry which is preliminary data.</text>
</comment>
<accession>A0A8J3R645</accession>
<dbReference type="EMBL" id="BOOG01000008">
    <property type="protein sequence ID" value="GIH68541.1"/>
    <property type="molecule type" value="Genomic_DNA"/>
</dbReference>
<protein>
    <submittedName>
        <fullName evidence="2">Uncharacterized protein</fullName>
    </submittedName>
</protein>
<proteinExistence type="predicted"/>
<keyword evidence="3" id="KW-1185">Reference proteome</keyword>
<reference evidence="2" key="1">
    <citation type="submission" date="2021-01" db="EMBL/GenBank/DDBJ databases">
        <title>Whole genome shotgun sequence of Sphaerimonospora thailandensis NBRC 107569.</title>
        <authorList>
            <person name="Komaki H."/>
            <person name="Tamura T."/>
        </authorList>
    </citation>
    <scope>NUCLEOTIDE SEQUENCE</scope>
    <source>
        <strain evidence="2">NBRC 107569</strain>
    </source>
</reference>
<organism evidence="2 3">
    <name type="scientific">Sphaerimonospora thailandensis</name>
    <dbReference type="NCBI Taxonomy" id="795644"/>
    <lineage>
        <taxon>Bacteria</taxon>
        <taxon>Bacillati</taxon>
        <taxon>Actinomycetota</taxon>
        <taxon>Actinomycetes</taxon>
        <taxon>Streptosporangiales</taxon>
        <taxon>Streptosporangiaceae</taxon>
        <taxon>Sphaerimonospora</taxon>
    </lineage>
</organism>
<feature type="region of interest" description="Disordered" evidence="1">
    <location>
        <begin position="1"/>
        <end position="21"/>
    </location>
</feature>
<evidence type="ECO:0000313" key="3">
    <source>
        <dbReference type="Proteomes" id="UP000610966"/>
    </source>
</evidence>
<dbReference type="Proteomes" id="UP000610966">
    <property type="component" value="Unassembled WGS sequence"/>
</dbReference>
<feature type="compositionally biased region" description="Basic and acidic residues" evidence="1">
    <location>
        <begin position="7"/>
        <end position="16"/>
    </location>
</feature>